<dbReference type="EMBL" id="UGLW01000001">
    <property type="protein sequence ID" value="STU54369.1"/>
    <property type="molecule type" value="Genomic_DNA"/>
</dbReference>
<proteinExistence type="predicted"/>
<accession>A0A377YUC3</accession>
<dbReference type="AlphaFoldDB" id="A0A377YUC3"/>
<name>A0A377YUC3_KLEPO</name>
<dbReference type="Proteomes" id="UP000254487">
    <property type="component" value="Unassembled WGS sequence"/>
</dbReference>
<evidence type="ECO:0000313" key="1">
    <source>
        <dbReference type="EMBL" id="STU54369.1"/>
    </source>
</evidence>
<evidence type="ECO:0000313" key="2">
    <source>
        <dbReference type="Proteomes" id="UP000254487"/>
    </source>
</evidence>
<dbReference type="InterPro" id="IPR029058">
    <property type="entry name" value="AB_hydrolase_fold"/>
</dbReference>
<protein>
    <submittedName>
        <fullName evidence="1">Uncharacterized protein</fullName>
    </submittedName>
</protein>
<reference evidence="1 2" key="1">
    <citation type="submission" date="2018-06" db="EMBL/GenBank/DDBJ databases">
        <authorList>
            <consortium name="Pathogen Informatics"/>
            <person name="Doyle S."/>
        </authorList>
    </citation>
    <scope>NUCLEOTIDE SEQUENCE [LARGE SCALE GENOMIC DNA]</scope>
    <source>
        <strain evidence="1 2">NCTC10313</strain>
    </source>
</reference>
<organism evidence="1 2">
    <name type="scientific">Klebsiella pneumoniae subsp. ozaenae</name>
    <dbReference type="NCBI Taxonomy" id="574"/>
    <lineage>
        <taxon>Bacteria</taxon>
        <taxon>Pseudomonadati</taxon>
        <taxon>Pseudomonadota</taxon>
        <taxon>Gammaproteobacteria</taxon>
        <taxon>Enterobacterales</taxon>
        <taxon>Enterobacteriaceae</taxon>
        <taxon>Klebsiella/Raoultella group</taxon>
        <taxon>Klebsiella</taxon>
        <taxon>Klebsiella pneumoniae complex</taxon>
    </lineage>
</organism>
<dbReference type="Gene3D" id="3.40.50.1820">
    <property type="entry name" value="alpha/beta hydrolase"/>
    <property type="match status" value="1"/>
</dbReference>
<gene>
    <name evidence="1" type="ORF">NCTC10313_00113</name>
</gene>
<sequence length="47" mass="5178">MDDNTLNFWRNVCLGDLQVTSIAGNHFSCIDTPNAQAVAQRVNEGLK</sequence>
<dbReference type="SUPFAM" id="SSF53474">
    <property type="entry name" value="alpha/beta-Hydrolases"/>
    <property type="match status" value="1"/>
</dbReference>